<accession>A0A3N7G531</accession>
<keyword evidence="2" id="KW-1185">Reference proteome</keyword>
<dbReference type="EMBL" id="CM009292">
    <property type="protein sequence ID" value="RQO87614.1"/>
    <property type="molecule type" value="Genomic_DNA"/>
</dbReference>
<evidence type="ECO:0000313" key="2">
    <source>
        <dbReference type="Proteomes" id="UP000006729"/>
    </source>
</evidence>
<organism evidence="1 2">
    <name type="scientific">Populus trichocarpa</name>
    <name type="common">Western balsam poplar</name>
    <name type="synonym">Populus balsamifera subsp. trichocarpa</name>
    <dbReference type="NCBI Taxonomy" id="3694"/>
    <lineage>
        <taxon>Eukaryota</taxon>
        <taxon>Viridiplantae</taxon>
        <taxon>Streptophyta</taxon>
        <taxon>Embryophyta</taxon>
        <taxon>Tracheophyta</taxon>
        <taxon>Spermatophyta</taxon>
        <taxon>Magnoliopsida</taxon>
        <taxon>eudicotyledons</taxon>
        <taxon>Gunneridae</taxon>
        <taxon>Pentapetalae</taxon>
        <taxon>rosids</taxon>
        <taxon>fabids</taxon>
        <taxon>Malpighiales</taxon>
        <taxon>Salicaceae</taxon>
        <taxon>Saliceae</taxon>
        <taxon>Populus</taxon>
    </lineage>
</organism>
<dbReference type="AlphaFoldDB" id="A0A3N7G531"/>
<sequence>MQDLQQVFGFRKLERTRCTRGNTSVPPDSFSL</sequence>
<evidence type="ECO:0000313" key="1">
    <source>
        <dbReference type="EMBL" id="RQO87614.1"/>
    </source>
</evidence>
<proteinExistence type="predicted"/>
<gene>
    <name evidence="1" type="ORF">POPTR_003G016450</name>
</gene>
<dbReference type="Proteomes" id="UP000006729">
    <property type="component" value="Chromosome 3"/>
</dbReference>
<dbReference type="InParanoid" id="A0A3N7G531"/>
<reference evidence="1 2" key="1">
    <citation type="journal article" date="2006" name="Science">
        <title>The genome of black cottonwood, Populus trichocarpa (Torr. &amp; Gray).</title>
        <authorList>
            <person name="Tuskan G.A."/>
            <person name="Difazio S."/>
            <person name="Jansson S."/>
            <person name="Bohlmann J."/>
            <person name="Grigoriev I."/>
            <person name="Hellsten U."/>
            <person name="Putnam N."/>
            <person name="Ralph S."/>
            <person name="Rombauts S."/>
            <person name="Salamov A."/>
            <person name="Schein J."/>
            <person name="Sterck L."/>
            <person name="Aerts A."/>
            <person name="Bhalerao R.R."/>
            <person name="Bhalerao R.P."/>
            <person name="Blaudez D."/>
            <person name="Boerjan W."/>
            <person name="Brun A."/>
            <person name="Brunner A."/>
            <person name="Busov V."/>
            <person name="Campbell M."/>
            <person name="Carlson J."/>
            <person name="Chalot M."/>
            <person name="Chapman J."/>
            <person name="Chen G.L."/>
            <person name="Cooper D."/>
            <person name="Coutinho P.M."/>
            <person name="Couturier J."/>
            <person name="Covert S."/>
            <person name="Cronk Q."/>
            <person name="Cunningham R."/>
            <person name="Davis J."/>
            <person name="Degroeve S."/>
            <person name="Dejardin A."/>
            <person name="Depamphilis C."/>
            <person name="Detter J."/>
            <person name="Dirks B."/>
            <person name="Dubchak I."/>
            <person name="Duplessis S."/>
            <person name="Ehlting J."/>
            <person name="Ellis B."/>
            <person name="Gendler K."/>
            <person name="Goodstein D."/>
            <person name="Gribskov M."/>
            <person name="Grimwood J."/>
            <person name="Groover A."/>
            <person name="Gunter L."/>
            <person name="Hamberger B."/>
            <person name="Heinze B."/>
            <person name="Helariutta Y."/>
            <person name="Henrissat B."/>
            <person name="Holligan D."/>
            <person name="Holt R."/>
            <person name="Huang W."/>
            <person name="Islam-Faridi N."/>
            <person name="Jones S."/>
            <person name="Jones-Rhoades M."/>
            <person name="Jorgensen R."/>
            <person name="Joshi C."/>
            <person name="Kangasjarvi J."/>
            <person name="Karlsson J."/>
            <person name="Kelleher C."/>
            <person name="Kirkpatrick R."/>
            <person name="Kirst M."/>
            <person name="Kohler A."/>
            <person name="Kalluri U."/>
            <person name="Larimer F."/>
            <person name="Leebens-Mack J."/>
            <person name="Leple J.C."/>
            <person name="Locascio P."/>
            <person name="Lou Y."/>
            <person name="Lucas S."/>
            <person name="Martin F."/>
            <person name="Montanini B."/>
            <person name="Napoli C."/>
            <person name="Nelson D.R."/>
            <person name="Nelson C."/>
            <person name="Nieminen K."/>
            <person name="Nilsson O."/>
            <person name="Pereda V."/>
            <person name="Peter G."/>
            <person name="Philippe R."/>
            <person name="Pilate G."/>
            <person name="Poliakov A."/>
            <person name="Razumovskaya J."/>
            <person name="Richardson P."/>
            <person name="Rinaldi C."/>
            <person name="Ritland K."/>
            <person name="Rouze P."/>
            <person name="Ryaboy D."/>
            <person name="Schmutz J."/>
            <person name="Schrader J."/>
            <person name="Segerman B."/>
            <person name="Shin H."/>
            <person name="Siddiqui A."/>
            <person name="Sterky F."/>
            <person name="Terry A."/>
            <person name="Tsai C.J."/>
            <person name="Uberbacher E."/>
            <person name="Unneberg P."/>
            <person name="Vahala J."/>
            <person name="Wall K."/>
            <person name="Wessler S."/>
            <person name="Yang G."/>
            <person name="Yin T."/>
            <person name="Douglas C."/>
            <person name="Marra M."/>
            <person name="Sandberg G."/>
            <person name="Van de Peer Y."/>
            <person name="Rokhsar D."/>
        </authorList>
    </citation>
    <scope>NUCLEOTIDE SEQUENCE [LARGE SCALE GENOMIC DNA]</scope>
    <source>
        <strain evidence="2">cv. Nisqually</strain>
    </source>
</reference>
<name>A0A3N7G531_POPTR</name>
<protein>
    <submittedName>
        <fullName evidence="1">Uncharacterized protein</fullName>
    </submittedName>
</protein>